<reference evidence="6" key="2">
    <citation type="submission" date="2018-03" db="EMBL/GenBank/DDBJ databases">
        <title>The Triticum urartu genome reveals the dynamic nature of wheat genome evolution.</title>
        <authorList>
            <person name="Ling H."/>
            <person name="Ma B."/>
            <person name="Shi X."/>
            <person name="Liu H."/>
            <person name="Dong L."/>
            <person name="Sun H."/>
            <person name="Cao Y."/>
            <person name="Gao Q."/>
            <person name="Zheng S."/>
            <person name="Li Y."/>
            <person name="Yu Y."/>
            <person name="Du H."/>
            <person name="Qi M."/>
            <person name="Li Y."/>
            <person name="Yu H."/>
            <person name="Cui Y."/>
            <person name="Wang N."/>
            <person name="Chen C."/>
            <person name="Wu H."/>
            <person name="Zhao Y."/>
            <person name="Zhang J."/>
            <person name="Li Y."/>
            <person name="Zhou W."/>
            <person name="Zhang B."/>
            <person name="Hu W."/>
            <person name="Eijk M."/>
            <person name="Tang J."/>
            <person name="Witsenboer H."/>
            <person name="Zhao S."/>
            <person name="Li Z."/>
            <person name="Zhang A."/>
            <person name="Wang D."/>
            <person name="Liang C."/>
        </authorList>
    </citation>
    <scope>NUCLEOTIDE SEQUENCE [LARGE SCALE GENOMIC DNA]</scope>
    <source>
        <strain evidence="6">cv. G1812</strain>
    </source>
</reference>
<keyword evidence="3" id="KW-0862">Zinc</keyword>
<dbReference type="Gene3D" id="2.20.25.100">
    <property type="entry name" value="Zn-binding ribosomal proteins"/>
    <property type="match status" value="1"/>
</dbReference>
<reference evidence="7" key="1">
    <citation type="journal article" date="2013" name="Nature">
        <title>Draft genome of the wheat A-genome progenitor Triticum urartu.</title>
        <authorList>
            <person name="Ling H.Q."/>
            <person name="Zhao S."/>
            <person name="Liu D."/>
            <person name="Wang J."/>
            <person name="Sun H."/>
            <person name="Zhang C."/>
            <person name="Fan H."/>
            <person name="Li D."/>
            <person name="Dong L."/>
            <person name="Tao Y."/>
            <person name="Gao C."/>
            <person name="Wu H."/>
            <person name="Li Y."/>
            <person name="Cui Y."/>
            <person name="Guo X."/>
            <person name="Zheng S."/>
            <person name="Wang B."/>
            <person name="Yu K."/>
            <person name="Liang Q."/>
            <person name="Yang W."/>
            <person name="Lou X."/>
            <person name="Chen J."/>
            <person name="Feng M."/>
            <person name="Jian J."/>
            <person name="Zhang X."/>
            <person name="Luo G."/>
            <person name="Jiang Y."/>
            <person name="Liu J."/>
            <person name="Wang Z."/>
            <person name="Sha Y."/>
            <person name="Zhang B."/>
            <person name="Wu H."/>
            <person name="Tang D."/>
            <person name="Shen Q."/>
            <person name="Xue P."/>
            <person name="Zou S."/>
            <person name="Wang X."/>
            <person name="Liu X."/>
            <person name="Wang F."/>
            <person name="Yang Y."/>
            <person name="An X."/>
            <person name="Dong Z."/>
            <person name="Zhang K."/>
            <person name="Zhang X."/>
            <person name="Luo M.C."/>
            <person name="Dvorak J."/>
            <person name="Tong Y."/>
            <person name="Wang J."/>
            <person name="Yang H."/>
            <person name="Li Z."/>
            <person name="Wang D."/>
            <person name="Zhang A."/>
            <person name="Wang J."/>
        </authorList>
    </citation>
    <scope>NUCLEOTIDE SEQUENCE</scope>
    <source>
        <strain evidence="7">cv. G1812</strain>
    </source>
</reference>
<protein>
    <submittedName>
        <fullName evidence="6">Uncharacterized protein</fullName>
    </submittedName>
</protein>
<evidence type="ECO:0000313" key="6">
    <source>
        <dbReference type="EnsemblPlants" id="TuG1812G0600002349.01.T02"/>
    </source>
</evidence>
<evidence type="ECO:0000256" key="5">
    <source>
        <dbReference type="ARBA" id="ARBA00023274"/>
    </source>
</evidence>
<evidence type="ECO:0000256" key="1">
    <source>
        <dbReference type="ARBA" id="ARBA00001947"/>
    </source>
</evidence>
<keyword evidence="7" id="KW-1185">Reference proteome</keyword>
<dbReference type="GO" id="GO:0005840">
    <property type="term" value="C:ribosome"/>
    <property type="evidence" value="ECO:0007669"/>
    <property type="project" value="UniProtKB-KW"/>
</dbReference>
<dbReference type="InterPro" id="IPR000592">
    <property type="entry name" value="Ribosomal_eS27"/>
</dbReference>
<dbReference type="EnsemblPlants" id="TuG1812G0600002349.01.T02">
    <property type="protein sequence ID" value="TuG1812G0600002349.01.T02"/>
    <property type="gene ID" value="TuG1812G0600002349.01"/>
</dbReference>
<dbReference type="InterPro" id="IPR023407">
    <property type="entry name" value="Ribosomal_eS27_Zn-bd_dom_sf"/>
</dbReference>
<dbReference type="InterPro" id="IPR011332">
    <property type="entry name" value="Ribosomal_zn-bd"/>
</dbReference>
<evidence type="ECO:0000256" key="4">
    <source>
        <dbReference type="ARBA" id="ARBA00022980"/>
    </source>
</evidence>
<dbReference type="Gramene" id="TuG1812G0600002349.01.T02">
    <property type="protein sequence ID" value="TuG1812G0600002349.01.T02"/>
    <property type="gene ID" value="TuG1812G0600002349.01"/>
</dbReference>
<comment type="cofactor">
    <cofactor evidence="1">
        <name>Zn(2+)</name>
        <dbReference type="ChEBI" id="CHEBI:29105"/>
    </cofactor>
</comment>
<dbReference type="Proteomes" id="UP000015106">
    <property type="component" value="Chromosome 6"/>
</dbReference>
<keyword evidence="4" id="KW-0689">Ribosomal protein</keyword>
<dbReference type="GO" id="GO:1990904">
    <property type="term" value="C:ribonucleoprotein complex"/>
    <property type="evidence" value="ECO:0007669"/>
    <property type="project" value="UniProtKB-KW"/>
</dbReference>
<comment type="similarity">
    <text evidence="2">Belongs to the eukaryotic ribosomal protein eS27 family.</text>
</comment>
<dbReference type="GO" id="GO:0003735">
    <property type="term" value="F:structural constituent of ribosome"/>
    <property type="evidence" value="ECO:0007669"/>
    <property type="project" value="InterPro"/>
</dbReference>
<dbReference type="Pfam" id="PF01667">
    <property type="entry name" value="Ribosomal_S27e"/>
    <property type="match status" value="1"/>
</dbReference>
<evidence type="ECO:0000313" key="7">
    <source>
        <dbReference type="Proteomes" id="UP000015106"/>
    </source>
</evidence>
<dbReference type="SUPFAM" id="SSF57829">
    <property type="entry name" value="Zn-binding ribosomal proteins"/>
    <property type="match status" value="1"/>
</dbReference>
<accession>A0A8R7QTI0</accession>
<evidence type="ECO:0000256" key="3">
    <source>
        <dbReference type="ARBA" id="ARBA00022833"/>
    </source>
</evidence>
<name>A0A8R7QTI0_TRIUA</name>
<proteinExistence type="inferred from homology"/>
<sequence length="35" mass="3864">MGTTVFSNCQTLVVYPGCQTMLCQPTREKARLTKG</sequence>
<reference evidence="6" key="3">
    <citation type="submission" date="2022-06" db="UniProtKB">
        <authorList>
            <consortium name="EnsemblPlants"/>
        </authorList>
    </citation>
    <scope>IDENTIFICATION</scope>
</reference>
<evidence type="ECO:0000256" key="2">
    <source>
        <dbReference type="ARBA" id="ARBA00010919"/>
    </source>
</evidence>
<dbReference type="AlphaFoldDB" id="A0A8R7QTI0"/>
<keyword evidence="5" id="KW-0687">Ribonucleoprotein</keyword>
<organism evidence="6 7">
    <name type="scientific">Triticum urartu</name>
    <name type="common">Red wild einkorn</name>
    <name type="synonym">Crithodium urartu</name>
    <dbReference type="NCBI Taxonomy" id="4572"/>
    <lineage>
        <taxon>Eukaryota</taxon>
        <taxon>Viridiplantae</taxon>
        <taxon>Streptophyta</taxon>
        <taxon>Embryophyta</taxon>
        <taxon>Tracheophyta</taxon>
        <taxon>Spermatophyta</taxon>
        <taxon>Magnoliopsida</taxon>
        <taxon>Liliopsida</taxon>
        <taxon>Poales</taxon>
        <taxon>Poaceae</taxon>
        <taxon>BOP clade</taxon>
        <taxon>Pooideae</taxon>
        <taxon>Triticodae</taxon>
        <taxon>Triticeae</taxon>
        <taxon>Triticinae</taxon>
        <taxon>Triticum</taxon>
    </lineage>
</organism>
<dbReference type="GO" id="GO:0006412">
    <property type="term" value="P:translation"/>
    <property type="evidence" value="ECO:0007669"/>
    <property type="project" value="InterPro"/>
</dbReference>